<feature type="domain" description="EF-hand" evidence="16">
    <location>
        <begin position="6"/>
        <end position="41"/>
    </location>
</feature>
<name>A0A6A6YX47_9PEZI</name>
<reference evidence="19" key="2">
    <citation type="submission" date="2020-04" db="EMBL/GenBank/DDBJ databases">
        <authorList>
            <consortium name="NCBI Genome Project"/>
        </authorList>
    </citation>
    <scope>NUCLEOTIDE SEQUENCE</scope>
    <source>
        <strain evidence="19">CBS 304.34</strain>
    </source>
</reference>
<dbReference type="GO" id="GO:0055085">
    <property type="term" value="P:transmembrane transport"/>
    <property type="evidence" value="ECO:0007669"/>
    <property type="project" value="InterPro"/>
</dbReference>
<evidence type="ECO:0000256" key="6">
    <source>
        <dbReference type="ARBA" id="ARBA00022692"/>
    </source>
</evidence>
<protein>
    <recommendedName>
        <fullName evidence="4">Mitochondrial thiamine pyrophosphate carrier 1</fullName>
    </recommendedName>
</protein>
<dbReference type="Pfam" id="PF00153">
    <property type="entry name" value="Mito_carr"/>
    <property type="match status" value="3"/>
</dbReference>
<dbReference type="GeneID" id="54457542"/>
<dbReference type="PRINTS" id="PR00926">
    <property type="entry name" value="MITOCARRIER"/>
</dbReference>
<dbReference type="EMBL" id="MU003696">
    <property type="protein sequence ID" value="KAF2813506.1"/>
    <property type="molecule type" value="Genomic_DNA"/>
</dbReference>
<feature type="repeat" description="Solcar" evidence="14">
    <location>
        <begin position="381"/>
        <end position="470"/>
    </location>
</feature>
<keyword evidence="13 14" id="KW-0472">Membrane</keyword>
<evidence type="ECO:0000259" key="16">
    <source>
        <dbReference type="PROSITE" id="PS50222"/>
    </source>
</evidence>
<dbReference type="SUPFAM" id="SSF103506">
    <property type="entry name" value="Mitochondrial carrier"/>
    <property type="match status" value="1"/>
</dbReference>
<evidence type="ECO:0000256" key="12">
    <source>
        <dbReference type="ARBA" id="ARBA00023128"/>
    </source>
</evidence>
<keyword evidence="12" id="KW-0496">Mitochondrion</keyword>
<dbReference type="InterPro" id="IPR018108">
    <property type="entry name" value="MCP_transmembrane"/>
</dbReference>
<evidence type="ECO:0000313" key="19">
    <source>
        <dbReference type="RefSeq" id="XP_033580470.1"/>
    </source>
</evidence>
<keyword evidence="5 15" id="KW-0813">Transport</keyword>
<reference evidence="17 19" key="1">
    <citation type="journal article" date="2020" name="Stud. Mycol.">
        <title>101 Dothideomycetes genomes: a test case for predicting lifestyles and emergence of pathogens.</title>
        <authorList>
            <person name="Haridas S."/>
            <person name="Albert R."/>
            <person name="Binder M."/>
            <person name="Bloem J."/>
            <person name="Labutti K."/>
            <person name="Salamov A."/>
            <person name="Andreopoulos B."/>
            <person name="Baker S."/>
            <person name="Barry K."/>
            <person name="Bills G."/>
            <person name="Bluhm B."/>
            <person name="Cannon C."/>
            <person name="Castanera R."/>
            <person name="Culley D."/>
            <person name="Daum C."/>
            <person name="Ezra D."/>
            <person name="Gonzalez J."/>
            <person name="Henrissat B."/>
            <person name="Kuo A."/>
            <person name="Liang C."/>
            <person name="Lipzen A."/>
            <person name="Lutzoni F."/>
            <person name="Magnuson J."/>
            <person name="Mondo S."/>
            <person name="Nolan M."/>
            <person name="Ohm R."/>
            <person name="Pangilinan J."/>
            <person name="Park H.-J."/>
            <person name="Ramirez L."/>
            <person name="Alfaro M."/>
            <person name="Sun H."/>
            <person name="Tritt A."/>
            <person name="Yoshinaga Y."/>
            <person name="Zwiers L.-H."/>
            <person name="Turgeon B."/>
            <person name="Goodwin S."/>
            <person name="Spatafora J."/>
            <person name="Crous P."/>
            <person name="Grigoriev I."/>
        </authorList>
    </citation>
    <scope>NUCLEOTIDE SEQUENCE</scope>
    <source>
        <strain evidence="17 19">CBS 304.34</strain>
    </source>
</reference>
<dbReference type="GO" id="GO:0005509">
    <property type="term" value="F:calcium ion binding"/>
    <property type="evidence" value="ECO:0007669"/>
    <property type="project" value="InterPro"/>
</dbReference>
<evidence type="ECO:0000256" key="13">
    <source>
        <dbReference type="ARBA" id="ARBA00023136"/>
    </source>
</evidence>
<evidence type="ECO:0000256" key="7">
    <source>
        <dbReference type="ARBA" id="ARBA00022723"/>
    </source>
</evidence>
<keyword evidence="11" id="KW-1133">Transmembrane helix</keyword>
<evidence type="ECO:0000256" key="14">
    <source>
        <dbReference type="PROSITE-ProRule" id="PRU00282"/>
    </source>
</evidence>
<gene>
    <name evidence="17 19" type="ORF">BDZ99DRAFT_412306</name>
</gene>
<keyword evidence="6 14" id="KW-0812">Transmembrane</keyword>
<feature type="domain" description="EF-hand" evidence="16">
    <location>
        <begin position="111"/>
        <end position="146"/>
    </location>
</feature>
<comment type="function">
    <text evidence="1">Mitochondrial transporter that mediates uptake of thiamine pyrophosphate (ThPP) into mitochondria.</text>
</comment>
<dbReference type="Pfam" id="PF13202">
    <property type="entry name" value="EF-hand_5"/>
    <property type="match status" value="1"/>
</dbReference>
<evidence type="ECO:0000256" key="4">
    <source>
        <dbReference type="ARBA" id="ARBA00021935"/>
    </source>
</evidence>
<dbReference type="PROSITE" id="PS50920">
    <property type="entry name" value="SOLCAR"/>
    <property type="match status" value="3"/>
</dbReference>
<dbReference type="InterPro" id="IPR002048">
    <property type="entry name" value="EF_hand_dom"/>
</dbReference>
<keyword evidence="8" id="KW-0677">Repeat</keyword>
<reference evidence="19" key="3">
    <citation type="submission" date="2025-04" db="UniProtKB">
        <authorList>
            <consortium name="RefSeq"/>
        </authorList>
    </citation>
    <scope>IDENTIFICATION</scope>
    <source>
        <strain evidence="19">CBS 304.34</strain>
    </source>
</reference>
<feature type="domain" description="EF-hand" evidence="16">
    <location>
        <begin position="75"/>
        <end position="110"/>
    </location>
</feature>
<dbReference type="FunFam" id="1.50.40.10:FF:000016">
    <property type="entry name" value="Solute carrier family 25 member 23"/>
    <property type="match status" value="1"/>
</dbReference>
<dbReference type="SUPFAM" id="SSF47473">
    <property type="entry name" value="EF-hand"/>
    <property type="match status" value="1"/>
</dbReference>
<evidence type="ECO:0000256" key="15">
    <source>
        <dbReference type="RuleBase" id="RU000488"/>
    </source>
</evidence>
<dbReference type="Pfam" id="PF13499">
    <property type="entry name" value="EF-hand_7"/>
    <property type="match status" value="1"/>
</dbReference>
<evidence type="ECO:0000256" key="3">
    <source>
        <dbReference type="ARBA" id="ARBA00006375"/>
    </source>
</evidence>
<keyword evidence="9" id="KW-0999">Mitochondrion inner membrane</keyword>
<dbReference type="Gene3D" id="1.50.40.10">
    <property type="entry name" value="Mitochondrial carrier domain"/>
    <property type="match status" value="1"/>
</dbReference>
<evidence type="ECO:0000256" key="5">
    <source>
        <dbReference type="ARBA" id="ARBA00022448"/>
    </source>
</evidence>
<evidence type="ECO:0000256" key="2">
    <source>
        <dbReference type="ARBA" id="ARBA00004448"/>
    </source>
</evidence>
<dbReference type="CDD" id="cd00051">
    <property type="entry name" value="EFh"/>
    <property type="match status" value="1"/>
</dbReference>
<dbReference type="InterPro" id="IPR011992">
    <property type="entry name" value="EF-hand-dom_pair"/>
</dbReference>
<dbReference type="PANTHER" id="PTHR24089">
    <property type="entry name" value="SOLUTE CARRIER FAMILY 25"/>
    <property type="match status" value="1"/>
</dbReference>
<comment type="subcellular location">
    <subcellularLocation>
        <location evidence="2">Mitochondrion inner membrane</location>
        <topology evidence="2">Multi-pass membrane protein</topology>
    </subcellularLocation>
</comment>
<organism evidence="17">
    <name type="scientific">Mytilinidion resinicola</name>
    <dbReference type="NCBI Taxonomy" id="574789"/>
    <lineage>
        <taxon>Eukaryota</taxon>
        <taxon>Fungi</taxon>
        <taxon>Dikarya</taxon>
        <taxon>Ascomycota</taxon>
        <taxon>Pezizomycotina</taxon>
        <taxon>Dothideomycetes</taxon>
        <taxon>Pleosporomycetidae</taxon>
        <taxon>Mytilinidiales</taxon>
        <taxon>Mytilinidiaceae</taxon>
        <taxon>Mytilinidion</taxon>
    </lineage>
</organism>
<evidence type="ECO:0000256" key="8">
    <source>
        <dbReference type="ARBA" id="ARBA00022737"/>
    </source>
</evidence>
<evidence type="ECO:0000256" key="10">
    <source>
        <dbReference type="ARBA" id="ARBA00022837"/>
    </source>
</evidence>
<evidence type="ECO:0000313" key="17">
    <source>
        <dbReference type="EMBL" id="KAF2813506.1"/>
    </source>
</evidence>
<dbReference type="InterPro" id="IPR023395">
    <property type="entry name" value="MCP_dom_sf"/>
</dbReference>
<evidence type="ECO:0000256" key="9">
    <source>
        <dbReference type="ARBA" id="ARBA00022792"/>
    </source>
</evidence>
<keyword evidence="7" id="KW-0479">Metal-binding</keyword>
<dbReference type="PROSITE" id="PS50222">
    <property type="entry name" value="EF_HAND_2"/>
    <property type="match status" value="3"/>
</dbReference>
<dbReference type="RefSeq" id="XP_033580470.1">
    <property type="nucleotide sequence ID" value="XM_033716649.1"/>
</dbReference>
<evidence type="ECO:0000256" key="11">
    <source>
        <dbReference type="ARBA" id="ARBA00022989"/>
    </source>
</evidence>
<comment type="similarity">
    <text evidence="3 15">Belongs to the mitochondrial carrier (TC 2.A.29) family.</text>
</comment>
<keyword evidence="10" id="KW-0106">Calcium</keyword>
<sequence length="581" mass="63630">MEPANAQDARVEALWATLDTKKQGHIDLAGLKRGLRKLDHPLKNADHLLVDVLKTVDTDGDGNIQYNEFRSFVKQTEKELWHLFRSIDHNGDGKLSKDELKAAFSQAGLAVPNSKLDAFFDEVDTNRDGCISFEEWRDFLLFIPATAPNLKSVLSYFSSTLKVNLEGDVQISDDTVTGLGTIPFFLNLLFGSIISIAKTPPQRIHPPFDSPDMYESYEASHLSTFPLDVKPFPTEVDSPAEYPPVISQAAWTWDYLWQSLISCVPNPGYFVAGGLAGIVSRTATAPLDRLKVYLIAQTGVAQEAVHAAKSGAIVKAAQNSWRPLANATKELWAAGGIRSLYAGNGLNVVKVMPESAIKFGSYEAAKRVFARFEGHTDPSQIHSWSKFFAGGVAGMVSQFAVYPLDTVKFRMQCDTVAGGLRGNALIIDTSLKMWRTGGIPAFYRGLPMGLFGIFPYAALDLGTFEYLKRAMASRNARIRGCHEDDAQPGGFMTAAMGAFSGAFGASAVYPLNLLRTRLQSQGTVLHPRTYTGIMDVTRQTIKGEGVRGLFKGLTPNLLKVVPAVSITYVVYDKSKKALKLR</sequence>
<accession>A0A6A6YX47</accession>
<dbReference type="PROSITE" id="PS00018">
    <property type="entry name" value="EF_HAND_1"/>
    <property type="match status" value="2"/>
</dbReference>
<feature type="repeat" description="Solcar" evidence="14">
    <location>
        <begin position="488"/>
        <end position="577"/>
    </location>
</feature>
<evidence type="ECO:0000256" key="1">
    <source>
        <dbReference type="ARBA" id="ARBA00002238"/>
    </source>
</evidence>
<proteinExistence type="inferred from homology"/>
<feature type="repeat" description="Solcar" evidence="14">
    <location>
        <begin position="264"/>
        <end position="368"/>
    </location>
</feature>
<dbReference type="Gene3D" id="1.10.238.10">
    <property type="entry name" value="EF-hand"/>
    <property type="match status" value="1"/>
</dbReference>
<dbReference type="InterPro" id="IPR002067">
    <property type="entry name" value="MCP"/>
</dbReference>
<dbReference type="SMART" id="SM00054">
    <property type="entry name" value="EFh"/>
    <property type="match status" value="4"/>
</dbReference>
<dbReference type="AlphaFoldDB" id="A0A6A6YX47"/>
<dbReference type="InterPro" id="IPR018247">
    <property type="entry name" value="EF_Hand_1_Ca_BS"/>
</dbReference>
<keyword evidence="18" id="KW-1185">Reference proteome</keyword>
<dbReference type="OrthoDB" id="270584at2759"/>
<evidence type="ECO:0000313" key="18">
    <source>
        <dbReference type="Proteomes" id="UP000504636"/>
    </source>
</evidence>
<dbReference type="Proteomes" id="UP000504636">
    <property type="component" value="Unplaced"/>
</dbReference>
<dbReference type="GO" id="GO:0005743">
    <property type="term" value="C:mitochondrial inner membrane"/>
    <property type="evidence" value="ECO:0007669"/>
    <property type="project" value="UniProtKB-SubCell"/>
</dbReference>